<dbReference type="OrthoDB" id="5734086at2"/>
<feature type="compositionally biased region" description="Low complexity" evidence="1">
    <location>
        <begin position="181"/>
        <end position="201"/>
    </location>
</feature>
<sequence length="255" mass="28436">MVVFKITNNVTGKHYVGTSFNSGFQRFEQYVEAANEDLDYPLYEEIRTHGVDAFSVEELFETNDKEELYELEQDYIVIYNAESLRGYKIGQTTVKGRQLDLGKKAMFDTNGNSTKEPVKKTGGRKAAAKKTDLPKVELPKKDEPKPTASSFFGELIGEDRLDTPANGEIEDLTKPSTIKRSAAPSTAASSSPKGTTRSSSSIQKMLREAEKQAKAERAEELRKQQQDQADEMALIMAKLDMTAKSATSAFRRRKG</sequence>
<evidence type="ECO:0000313" key="4">
    <source>
        <dbReference type="Proteomes" id="UP000092840"/>
    </source>
</evidence>
<evidence type="ECO:0008006" key="6">
    <source>
        <dbReference type="Google" id="ProtNLM"/>
    </source>
</evidence>
<dbReference type="Proteomes" id="UP000092840">
    <property type="component" value="Unassembled WGS sequence"/>
</dbReference>
<evidence type="ECO:0000256" key="1">
    <source>
        <dbReference type="SAM" id="MobiDB-lite"/>
    </source>
</evidence>
<dbReference type="EMBL" id="FLRB01000017">
    <property type="protein sequence ID" value="SBT22395.1"/>
    <property type="molecule type" value="Genomic_DNA"/>
</dbReference>
<proteinExistence type="predicted"/>
<dbReference type="AlphaFoldDB" id="A0A1C3JTB1"/>
<dbReference type="CDD" id="cd10443">
    <property type="entry name" value="GIY-YIG_HE_Tlr8p_PBC-V_like"/>
    <property type="match status" value="1"/>
</dbReference>
<organism evidence="2 5">
    <name type="scientific">Marinomonas gallaica</name>
    <dbReference type="NCBI Taxonomy" id="1806667"/>
    <lineage>
        <taxon>Bacteria</taxon>
        <taxon>Pseudomonadati</taxon>
        <taxon>Pseudomonadota</taxon>
        <taxon>Gammaproteobacteria</taxon>
        <taxon>Oceanospirillales</taxon>
        <taxon>Oceanospirillaceae</taxon>
        <taxon>Marinomonas</taxon>
    </lineage>
</organism>
<accession>A0A1C3JTB1</accession>
<dbReference type="EMBL" id="FLRA01000018">
    <property type="protein sequence ID" value="SBT18345.1"/>
    <property type="molecule type" value="Genomic_DNA"/>
</dbReference>
<feature type="region of interest" description="Disordered" evidence="1">
    <location>
        <begin position="105"/>
        <end position="229"/>
    </location>
</feature>
<feature type="compositionally biased region" description="Basic and acidic residues" evidence="1">
    <location>
        <begin position="129"/>
        <end position="145"/>
    </location>
</feature>
<reference evidence="3 4" key="1">
    <citation type="submission" date="2016-06" db="EMBL/GenBank/DDBJ databases">
        <authorList>
            <person name="Rodrigo-Torres L."/>
            <person name="Arahal D.R."/>
        </authorList>
    </citation>
    <scope>NUCLEOTIDE SEQUENCE [LARGE SCALE GENOMIC DNA]</scope>
    <source>
        <strain evidence="3 4">CECT 5116</strain>
    </source>
</reference>
<keyword evidence="4" id="KW-1185">Reference proteome</keyword>
<dbReference type="Gene3D" id="3.40.1440.10">
    <property type="entry name" value="GIY-YIG endonuclease"/>
    <property type="match status" value="1"/>
</dbReference>
<evidence type="ECO:0000313" key="5">
    <source>
        <dbReference type="Proteomes" id="UP000092871"/>
    </source>
</evidence>
<protein>
    <recommendedName>
        <fullName evidence="6">GIY-YIG catalytic domain protein</fullName>
    </recommendedName>
</protein>
<gene>
    <name evidence="2" type="ORF">MGA5115_02467</name>
    <name evidence="3" type="ORF">MGA5116_03012</name>
</gene>
<reference evidence="2 5" key="2">
    <citation type="submission" date="2016-06" db="EMBL/GenBank/DDBJ databases">
        <authorList>
            <person name="Kjaerup R.B."/>
            <person name="Dalgaard T.S."/>
            <person name="Juul-Madsen H.R."/>
        </authorList>
    </citation>
    <scope>NUCLEOTIDE SEQUENCE [LARGE SCALE GENOMIC DNA]</scope>
    <source>
        <strain evidence="2 5">CECT 5115</strain>
    </source>
</reference>
<evidence type="ECO:0000313" key="3">
    <source>
        <dbReference type="EMBL" id="SBT22395.1"/>
    </source>
</evidence>
<dbReference type="Proteomes" id="UP000092871">
    <property type="component" value="Unassembled WGS sequence"/>
</dbReference>
<dbReference type="SUPFAM" id="SSF82771">
    <property type="entry name" value="GIY-YIG endonuclease"/>
    <property type="match status" value="1"/>
</dbReference>
<evidence type="ECO:0000313" key="2">
    <source>
        <dbReference type="EMBL" id="SBT18345.1"/>
    </source>
</evidence>
<dbReference type="RefSeq" id="WP_067036983.1">
    <property type="nucleotide sequence ID" value="NZ_FLRA01000018.1"/>
</dbReference>
<feature type="compositionally biased region" description="Basic and acidic residues" evidence="1">
    <location>
        <begin position="205"/>
        <end position="225"/>
    </location>
</feature>
<name>A0A1C3JTB1_9GAMM</name>
<dbReference type="InterPro" id="IPR035901">
    <property type="entry name" value="GIY-YIG_endonuc_sf"/>
</dbReference>